<dbReference type="InterPro" id="IPR017850">
    <property type="entry name" value="Alkaline_phosphatase_core_sf"/>
</dbReference>
<feature type="domain" description="Sulfatase N-terminal" evidence="3">
    <location>
        <begin position="3"/>
        <end position="383"/>
    </location>
</feature>
<evidence type="ECO:0000256" key="1">
    <source>
        <dbReference type="ARBA" id="ARBA00022723"/>
    </source>
</evidence>
<dbReference type="Gene3D" id="3.40.720.10">
    <property type="entry name" value="Alkaline Phosphatase, subunit A"/>
    <property type="match status" value="1"/>
</dbReference>
<protein>
    <submittedName>
        <fullName evidence="4">Arylsulfatase</fullName>
        <ecNumber evidence="4">3.1.6.1</ecNumber>
    </submittedName>
</protein>
<dbReference type="AlphaFoldDB" id="A0A1Y5RU64"/>
<keyword evidence="5" id="KW-1185">Reference proteome</keyword>
<dbReference type="RefSeq" id="WP_085867654.1">
    <property type="nucleotide sequence ID" value="NZ_FWFQ01000005.1"/>
</dbReference>
<proteinExistence type="predicted"/>
<dbReference type="GO" id="GO:0046872">
    <property type="term" value="F:metal ion binding"/>
    <property type="evidence" value="ECO:0007669"/>
    <property type="project" value="UniProtKB-KW"/>
</dbReference>
<dbReference type="EMBL" id="FWFQ01000005">
    <property type="protein sequence ID" value="SLN25205.1"/>
    <property type="molecule type" value="Genomic_DNA"/>
</dbReference>
<dbReference type="PANTHER" id="PTHR45953">
    <property type="entry name" value="IDURONATE 2-SULFATASE"/>
    <property type="match status" value="1"/>
</dbReference>
<dbReference type="InterPro" id="IPR000917">
    <property type="entry name" value="Sulfatase_N"/>
</dbReference>
<dbReference type="GO" id="GO:0004065">
    <property type="term" value="F:arylsulfatase activity"/>
    <property type="evidence" value="ECO:0007669"/>
    <property type="project" value="UniProtKB-EC"/>
</dbReference>
<dbReference type="EC" id="3.1.6.1" evidence="4"/>
<accession>A0A1Y5RU64</accession>
<dbReference type="Proteomes" id="UP000193409">
    <property type="component" value="Unassembled WGS sequence"/>
</dbReference>
<name>A0A1Y5RU64_9RHOB</name>
<dbReference type="GO" id="GO:0005737">
    <property type="term" value="C:cytoplasm"/>
    <property type="evidence" value="ECO:0007669"/>
    <property type="project" value="TreeGrafter"/>
</dbReference>
<dbReference type="Pfam" id="PF00884">
    <property type="entry name" value="Sulfatase"/>
    <property type="match status" value="1"/>
</dbReference>
<evidence type="ECO:0000313" key="5">
    <source>
        <dbReference type="Proteomes" id="UP000193409"/>
    </source>
</evidence>
<dbReference type="SUPFAM" id="SSF53649">
    <property type="entry name" value="Alkaline phosphatase-like"/>
    <property type="match status" value="1"/>
</dbReference>
<keyword evidence="2 4" id="KW-0378">Hydrolase</keyword>
<sequence>MARNVLFIMCDQLRFDYLGCAGHPTLRTPNIDALARRGVRFTNCYVQSPICGPSRMSTYTGRYVKSHGARFNQCPLRVGEWTLGDHLNQIGARAVLCGKTHMRADIAGMERLGIDPDSPKGRHIAEGGFEVWDRLDGLHPDGGKAPSHYNDYLRAQGFTAENPWQAFAASAETQDGMRLSGWLNENAHRPARIPEAHSETAYSTNRAMEFIAQAGETPWCLHLSYIKPHWPLLAPAPYHAMYGPEDVIPVVRSEAERQDAHPFHAAHRANHYSRIYSRPGARERMIATYMGLITQIDDHIGRLMAFLEASGQLQDTLIIFTSDHGDYLGDHWMGEKSFFHDVSAKVPLIVVDPSPEADGTRGTEDARLTEAIDLAPTIVEAMGGVPAAHILEGRSLLPLLRGEDPPWRGHVISEIDFSVEPTRRHAGRDVDHCTMTMIFDGRFKYCYAEGVRPILFDLVEDPFELRDLGADPSHAETRARLHGALAEWALARHPRTTMSRAEVEADPDATESGILIGFWDESEVQAELEALARHRAQAGQTTRKP</sequence>
<gene>
    <name evidence="4" type="ORF">PSA7680_01102</name>
</gene>
<dbReference type="OrthoDB" id="9795675at2"/>
<evidence type="ECO:0000259" key="3">
    <source>
        <dbReference type="Pfam" id="PF00884"/>
    </source>
</evidence>
<keyword evidence="1" id="KW-0479">Metal-binding</keyword>
<organism evidence="4 5">
    <name type="scientific">Pseudoruegeria aquimaris</name>
    <dbReference type="NCBI Taxonomy" id="393663"/>
    <lineage>
        <taxon>Bacteria</taxon>
        <taxon>Pseudomonadati</taxon>
        <taxon>Pseudomonadota</taxon>
        <taxon>Alphaproteobacteria</taxon>
        <taxon>Rhodobacterales</taxon>
        <taxon>Roseobacteraceae</taxon>
        <taxon>Pseudoruegeria</taxon>
    </lineage>
</organism>
<evidence type="ECO:0000256" key="2">
    <source>
        <dbReference type="ARBA" id="ARBA00022801"/>
    </source>
</evidence>
<evidence type="ECO:0000313" key="4">
    <source>
        <dbReference type="EMBL" id="SLN25205.1"/>
    </source>
</evidence>
<dbReference type="PANTHER" id="PTHR45953:SF1">
    <property type="entry name" value="IDURONATE 2-SULFATASE"/>
    <property type="match status" value="1"/>
</dbReference>
<reference evidence="4 5" key="1">
    <citation type="submission" date="2017-03" db="EMBL/GenBank/DDBJ databases">
        <authorList>
            <person name="Afonso C.L."/>
            <person name="Miller P.J."/>
            <person name="Scott M.A."/>
            <person name="Spackman E."/>
            <person name="Goraichik I."/>
            <person name="Dimitrov K.M."/>
            <person name="Suarez D.L."/>
            <person name="Swayne D.E."/>
        </authorList>
    </citation>
    <scope>NUCLEOTIDE SEQUENCE [LARGE SCALE GENOMIC DNA]</scope>
    <source>
        <strain evidence="4 5">CECT 7680</strain>
    </source>
</reference>